<dbReference type="Pfam" id="PF20465">
    <property type="entry name" value="MmeI_hel"/>
    <property type="match status" value="1"/>
</dbReference>
<dbReference type="PANTHER" id="PTHR33841:SF1">
    <property type="entry name" value="DNA METHYLTRANSFERASE A"/>
    <property type="match status" value="1"/>
</dbReference>
<dbReference type="GO" id="GO:0008168">
    <property type="term" value="F:methyltransferase activity"/>
    <property type="evidence" value="ECO:0007669"/>
    <property type="project" value="UniProtKB-KW"/>
</dbReference>
<dbReference type="PANTHER" id="PTHR33841">
    <property type="entry name" value="DNA METHYLTRANSFERASE YEEA-RELATED"/>
    <property type="match status" value="1"/>
</dbReference>
<evidence type="ECO:0000256" key="5">
    <source>
        <dbReference type="SAM" id="MobiDB-lite"/>
    </source>
</evidence>
<evidence type="ECO:0000259" key="8">
    <source>
        <dbReference type="Pfam" id="PF20466"/>
    </source>
</evidence>
<evidence type="ECO:0000313" key="11">
    <source>
        <dbReference type="Proteomes" id="UP001445732"/>
    </source>
</evidence>
<evidence type="ECO:0000256" key="3">
    <source>
        <dbReference type="ARBA" id="ARBA00022679"/>
    </source>
</evidence>
<accession>A0ABV1NPA1</accession>
<reference evidence="10 11" key="1">
    <citation type="submission" date="2024-06" db="EMBL/GenBank/DDBJ databases">
        <title>Brevundimonas sp. C11.</title>
        <authorList>
            <person name="Maltman C."/>
        </authorList>
    </citation>
    <scope>NUCLEOTIDE SEQUENCE [LARGE SCALE GENOMIC DNA]</scope>
    <source>
        <strain evidence="10 11">C11</strain>
    </source>
</reference>
<dbReference type="InterPro" id="IPR050953">
    <property type="entry name" value="N4_N6_ade-DNA_methylase"/>
</dbReference>
<dbReference type="Gene3D" id="3.40.50.150">
    <property type="entry name" value="Vaccinia Virus protein VP39"/>
    <property type="match status" value="1"/>
</dbReference>
<dbReference type="PRINTS" id="PR00507">
    <property type="entry name" value="N12N6MTFRASE"/>
</dbReference>
<comment type="catalytic activity">
    <reaction evidence="4">
        <text>a 2'-deoxyadenosine in DNA + S-adenosyl-L-methionine = an N(6)-methyl-2'-deoxyadenosine in DNA + S-adenosyl-L-homocysteine + H(+)</text>
        <dbReference type="Rhea" id="RHEA:15197"/>
        <dbReference type="Rhea" id="RHEA-COMP:12418"/>
        <dbReference type="Rhea" id="RHEA-COMP:12419"/>
        <dbReference type="ChEBI" id="CHEBI:15378"/>
        <dbReference type="ChEBI" id="CHEBI:57856"/>
        <dbReference type="ChEBI" id="CHEBI:59789"/>
        <dbReference type="ChEBI" id="CHEBI:90615"/>
        <dbReference type="ChEBI" id="CHEBI:90616"/>
        <dbReference type="EC" id="2.1.1.72"/>
    </reaction>
</comment>
<keyword evidence="3" id="KW-0808">Transferase</keyword>
<feature type="compositionally biased region" description="Basic and acidic residues" evidence="5">
    <location>
        <begin position="1050"/>
        <end position="1077"/>
    </location>
</feature>
<dbReference type="EMBL" id="JBEGDD010000007">
    <property type="protein sequence ID" value="MEQ7155442.1"/>
    <property type="molecule type" value="Genomic_DNA"/>
</dbReference>
<feature type="compositionally biased region" description="Low complexity" evidence="5">
    <location>
        <begin position="546"/>
        <end position="565"/>
    </location>
</feature>
<feature type="compositionally biased region" description="Basic and acidic residues" evidence="5">
    <location>
        <begin position="529"/>
        <end position="538"/>
    </location>
</feature>
<evidence type="ECO:0000259" key="6">
    <source>
        <dbReference type="Pfam" id="PF20464"/>
    </source>
</evidence>
<dbReference type="Proteomes" id="UP001445732">
    <property type="component" value="Unassembled WGS sequence"/>
</dbReference>
<comment type="caution">
    <text evidence="10">The sequence shown here is derived from an EMBL/GenBank/DDBJ whole genome shotgun (WGS) entry which is preliminary data.</text>
</comment>
<name>A0ABV1NPA1_9CAUL</name>
<sequence>MDVDAFIDRWKDARGGAERANYQMFLSEMCEALGLPRPDPASADTASNDYVFERGVKRRESEGTASTTRIDLYKRGCFILEAKQSRADQRQAAASLAFRPEESASTAAAEGRWDDMMRSARRQAEDYVVRLPTDHAAPPFIIVCDVGYVFEVFADFSGTGRGHSEFPDRKGYRIRLEDLRREEIRDRLRAIWSDPQSLDPTRESARVTRQIAERLAAVSRRLERNHPAEEVAHFLMRCIFTMFAEDVDLLPRGEFTRLLEDSLDGPDSFAPLLQELWRKMDARDHADRFFSLFRTHLRWFNGNLFKEARAFAMTREEIGELLAASRHDWRYVEPAIFGTLVEQALDPAERRKLGAHYTPRSYVERLVEVTVMEPLRADWSDVEVKVGDARERGDMADAVARVRAFHHQLCATRVLDPACGTGNFLYVALELMKTLEGTVLEALAQLGETETIGLETVDPHQFLGIELNVRAAAIAELVLWIGYLQQHYRNRSEHPAEPILKAFGNIQQKDAVLTWDGYPELQFSILPRDAGEGDRGGRLADGVEGATPDTASASAPSTASRSPSPVKNGGGSSPVPVFPNARRPEWPEAEFIVGNPPFIGGKDLRSRMEPGYAEALWKAHPHMNESADFVMYWWDRAAELLTRKKTPLRRFGLVTTNSISQVFQRRVMERHLNAKAPVSIIFAVPDHPWTKATKDSAAVRIAMTAARAGAFEGELREVMTEAGLDTDEPTLFFSDSRGRINPDLTVGIDVASAGKLVANAGLSSRGVVLHGAGFIVTPAEAEQLGLGRRDGLEHHIRHYRNGRDLTAYPRGVMVIDLFGLSAERVRQDYPEVYQHVLEHLKPERDKNARAYRREGWWLFGENVPEARTAWRDLTRYVATVETAKHRIFQFLETSILPDNMLVAIASSDAWHLAVLSSRVHTSWAPILGGWLGYGNDPRYSKSRCFDPFPFPDPDEATRARLRALGEELDATRKTVQGEHPDLTLTGLYNVLEKVRAGAELTAAEADVKARGRVLILKDLHEQIDRATLQAYGWDDLIPLLSPSPLAGEGGAERRMRGTEPRPDTAQRSHPVDTESHPSSDPLRGPPSPARGEGKNLDELILERLVALNAERAAEEAAGHVRWLRPDYQIPRFAKGAAAPRTGELDLGAQVVAIGSKKDGGLPAFPKDKGEQVMAIRAVLQASSAPMDAAAVARAFKGGGRKIEQRVVQALNTLVRYAEITALVDGRFAARRAA</sequence>
<feature type="region of interest" description="Disordered" evidence="5">
    <location>
        <begin position="1044"/>
        <end position="1093"/>
    </location>
</feature>
<dbReference type="RefSeq" id="WP_349684604.1">
    <property type="nucleotide sequence ID" value="NZ_JBEGDD010000007.1"/>
</dbReference>
<dbReference type="Pfam" id="PF20473">
    <property type="entry name" value="MmeI_Mtase"/>
    <property type="match status" value="1"/>
</dbReference>
<dbReference type="Pfam" id="PF20464">
    <property type="entry name" value="MmeI_N"/>
    <property type="match status" value="1"/>
</dbReference>
<dbReference type="InterPro" id="IPR046816">
    <property type="entry name" value="MmeI_Mtase"/>
</dbReference>
<keyword evidence="2 10" id="KW-0489">Methyltransferase</keyword>
<proteinExistence type="predicted"/>
<feature type="domain" description="MmeI-like target recognition" evidence="8">
    <location>
        <begin position="887"/>
        <end position="952"/>
    </location>
</feature>
<dbReference type="InterPro" id="IPR029063">
    <property type="entry name" value="SAM-dependent_MTases_sf"/>
</dbReference>
<dbReference type="GO" id="GO:0032259">
    <property type="term" value="P:methylation"/>
    <property type="evidence" value="ECO:0007669"/>
    <property type="project" value="UniProtKB-KW"/>
</dbReference>
<evidence type="ECO:0000256" key="4">
    <source>
        <dbReference type="ARBA" id="ARBA00047942"/>
    </source>
</evidence>
<dbReference type="InterPro" id="IPR046817">
    <property type="entry name" value="MmeI_N"/>
</dbReference>
<gene>
    <name evidence="10" type="ORF">ABN401_09515</name>
</gene>
<feature type="domain" description="MmeI-like N-terminal" evidence="6">
    <location>
        <begin position="3"/>
        <end position="224"/>
    </location>
</feature>
<feature type="region of interest" description="Disordered" evidence="5">
    <location>
        <begin position="526"/>
        <end position="580"/>
    </location>
</feature>
<protein>
    <recommendedName>
        <fullName evidence="1">site-specific DNA-methyltransferase (adenine-specific)</fullName>
        <ecNumber evidence="1">2.1.1.72</ecNumber>
    </recommendedName>
</protein>
<feature type="domain" description="MmeI-like helicase spacer" evidence="7">
    <location>
        <begin position="229"/>
        <end position="305"/>
    </location>
</feature>
<dbReference type="InterPro" id="IPR046819">
    <property type="entry name" value="MmeI_hel"/>
</dbReference>
<organism evidence="10 11">
    <name type="scientific">Brevundimonas aurifodinae</name>
    <dbReference type="NCBI Taxonomy" id="1508312"/>
    <lineage>
        <taxon>Bacteria</taxon>
        <taxon>Pseudomonadati</taxon>
        <taxon>Pseudomonadota</taxon>
        <taxon>Alphaproteobacteria</taxon>
        <taxon>Caulobacterales</taxon>
        <taxon>Caulobacteraceae</taxon>
        <taxon>Brevundimonas</taxon>
    </lineage>
</organism>
<feature type="domain" description="MmeI-like DNA-methyltransferase" evidence="9">
    <location>
        <begin position="397"/>
        <end position="704"/>
    </location>
</feature>
<dbReference type="EC" id="2.1.1.72" evidence="1"/>
<dbReference type="Pfam" id="PF20466">
    <property type="entry name" value="MmeI_TRD"/>
    <property type="match status" value="1"/>
</dbReference>
<evidence type="ECO:0000313" key="10">
    <source>
        <dbReference type="EMBL" id="MEQ7155442.1"/>
    </source>
</evidence>
<evidence type="ECO:0000259" key="9">
    <source>
        <dbReference type="Pfam" id="PF20473"/>
    </source>
</evidence>
<evidence type="ECO:0000256" key="1">
    <source>
        <dbReference type="ARBA" id="ARBA00011900"/>
    </source>
</evidence>
<dbReference type="SUPFAM" id="SSF53335">
    <property type="entry name" value="S-adenosyl-L-methionine-dependent methyltransferases"/>
    <property type="match status" value="1"/>
</dbReference>
<evidence type="ECO:0000259" key="7">
    <source>
        <dbReference type="Pfam" id="PF20465"/>
    </source>
</evidence>
<keyword evidence="11" id="KW-1185">Reference proteome</keyword>
<dbReference type="InterPro" id="IPR046820">
    <property type="entry name" value="MmeI_TRD"/>
</dbReference>
<evidence type="ECO:0000256" key="2">
    <source>
        <dbReference type="ARBA" id="ARBA00022603"/>
    </source>
</evidence>